<evidence type="ECO:0000313" key="2">
    <source>
        <dbReference type="Proteomes" id="UP001295440"/>
    </source>
</evidence>
<accession>A0AAU9R0X5</accession>
<protein>
    <submittedName>
        <fullName evidence="1">Uncharacterized protein</fullName>
    </submittedName>
</protein>
<sequence length="114" mass="12970">MVSKDSDISHLLRLVNEAYINYSASGLSQKTHQPGSPWSLTDDGRIIKDQLIFDTFSNGLETSWYINKVTYLLVLYLGLTQQNSVRKLGRQSLVILLPDVFEETKSSIPCTKYR</sequence>
<dbReference type="EMBL" id="OV915080">
    <property type="protein sequence ID" value="CAH1706151.1"/>
    <property type="molecule type" value="Genomic_DNA"/>
</dbReference>
<dbReference type="Proteomes" id="UP001295440">
    <property type="component" value="Chromosome"/>
</dbReference>
<dbReference type="AlphaFoldDB" id="A0AAU9R0X5"/>
<gene>
    <name evidence="1" type="ORF">LDD865_0992</name>
</gene>
<reference evidence="1" key="1">
    <citation type="submission" date="2022-02" db="EMBL/GenBank/DDBJ databases">
        <authorList>
            <person name="Deutsch MARIE S."/>
        </authorList>
    </citation>
    <scope>NUCLEOTIDE SEQUENCE</scope>
    <source>
        <strain evidence="1">CIRM-BIA865</strain>
    </source>
</reference>
<name>A0AAU9R0X5_9LACO</name>
<organism evidence="1 2">
    <name type="scientific">Lactobacillus delbrueckii subsp. delbrueckii</name>
    <dbReference type="NCBI Taxonomy" id="83684"/>
    <lineage>
        <taxon>Bacteria</taxon>
        <taxon>Bacillati</taxon>
        <taxon>Bacillota</taxon>
        <taxon>Bacilli</taxon>
        <taxon>Lactobacillales</taxon>
        <taxon>Lactobacillaceae</taxon>
        <taxon>Lactobacillus</taxon>
    </lineage>
</organism>
<evidence type="ECO:0000313" key="1">
    <source>
        <dbReference type="EMBL" id="CAH1706151.1"/>
    </source>
</evidence>
<proteinExistence type="predicted"/>